<dbReference type="GO" id="GO:0004222">
    <property type="term" value="F:metalloendopeptidase activity"/>
    <property type="evidence" value="ECO:0007669"/>
    <property type="project" value="TreeGrafter"/>
</dbReference>
<evidence type="ECO:0000256" key="1">
    <source>
        <dbReference type="ARBA" id="ARBA00022729"/>
    </source>
</evidence>
<dbReference type="EMBL" id="CP049934">
    <property type="protein sequence ID" value="QIM16779.1"/>
    <property type="molecule type" value="Genomic_DNA"/>
</dbReference>
<dbReference type="Gene3D" id="2.70.70.10">
    <property type="entry name" value="Glucose Permease (Domain IIA)"/>
    <property type="match status" value="1"/>
</dbReference>
<keyword evidence="4" id="KW-1185">Reference proteome</keyword>
<dbReference type="SUPFAM" id="SSF51261">
    <property type="entry name" value="Duplicated hybrid motif"/>
    <property type="match status" value="1"/>
</dbReference>
<organism evidence="3 4">
    <name type="scientific">Leucobacter insecticola</name>
    <dbReference type="NCBI Taxonomy" id="2714934"/>
    <lineage>
        <taxon>Bacteria</taxon>
        <taxon>Bacillati</taxon>
        <taxon>Actinomycetota</taxon>
        <taxon>Actinomycetes</taxon>
        <taxon>Micrococcales</taxon>
        <taxon>Microbacteriaceae</taxon>
        <taxon>Leucobacter</taxon>
    </lineage>
</organism>
<reference evidence="3 4" key="1">
    <citation type="submission" date="2020-03" db="EMBL/GenBank/DDBJ databases">
        <title>Leucobacter sp. nov., isolated from beetles.</title>
        <authorList>
            <person name="Hyun D.-W."/>
            <person name="Bae J.-W."/>
        </authorList>
    </citation>
    <scope>NUCLEOTIDE SEQUENCE [LARGE SCALE GENOMIC DNA]</scope>
    <source>
        <strain evidence="3 4">HDW9B</strain>
    </source>
</reference>
<evidence type="ECO:0000313" key="4">
    <source>
        <dbReference type="Proteomes" id="UP000501387"/>
    </source>
</evidence>
<dbReference type="AlphaFoldDB" id="A0A6G8FKG6"/>
<evidence type="ECO:0000313" key="3">
    <source>
        <dbReference type="EMBL" id="QIM16779.1"/>
    </source>
</evidence>
<dbReference type="InterPro" id="IPR050570">
    <property type="entry name" value="Cell_wall_metabolism_enzyme"/>
</dbReference>
<keyword evidence="1" id="KW-0732">Signal</keyword>
<accession>A0A6G8FKG6</accession>
<name>A0A6G8FKG6_9MICO</name>
<protein>
    <submittedName>
        <fullName evidence="3">M23 family metallopeptidase</fullName>
    </submittedName>
</protein>
<proteinExistence type="predicted"/>
<dbReference type="InterPro" id="IPR011055">
    <property type="entry name" value="Dup_hybrid_motif"/>
</dbReference>
<gene>
    <name evidence="3" type="ORF">G7067_10765</name>
</gene>
<dbReference type="PANTHER" id="PTHR21666:SF289">
    <property type="entry name" value="L-ALA--D-GLU ENDOPEPTIDASE"/>
    <property type="match status" value="1"/>
</dbReference>
<dbReference type="KEGG" id="lins:G7067_10765"/>
<dbReference type="PANTHER" id="PTHR21666">
    <property type="entry name" value="PEPTIDASE-RELATED"/>
    <property type="match status" value="1"/>
</dbReference>
<dbReference type="RefSeq" id="WP_166324165.1">
    <property type="nucleotide sequence ID" value="NZ_CP049934.1"/>
</dbReference>
<sequence length="181" mass="19069">MSTRNPSLLHPRFRALIALVILAVVLIPALSLLDSTSSNASPAPPSDSGTWVPPLSGRFTVSGPYLAPPHPYASGHRGIDFPASPGFTARSPAAGTVTFAGTVVDRGVVSVQVDEHTVFSLEPITSSLRAGDTVRAGEVLGTVSSGGHCYDECIHLGVRVDGEYVNPLRYFYGRAVLVAWE</sequence>
<evidence type="ECO:0000259" key="2">
    <source>
        <dbReference type="Pfam" id="PF01551"/>
    </source>
</evidence>
<dbReference type="InterPro" id="IPR016047">
    <property type="entry name" value="M23ase_b-sheet_dom"/>
</dbReference>
<dbReference type="Pfam" id="PF01551">
    <property type="entry name" value="Peptidase_M23"/>
    <property type="match status" value="1"/>
</dbReference>
<feature type="domain" description="M23ase beta-sheet core" evidence="2">
    <location>
        <begin position="75"/>
        <end position="167"/>
    </location>
</feature>
<dbReference type="CDD" id="cd12797">
    <property type="entry name" value="M23_peptidase"/>
    <property type="match status" value="1"/>
</dbReference>
<dbReference type="Proteomes" id="UP000501387">
    <property type="component" value="Chromosome"/>
</dbReference>